<organism evidence="1 2">
    <name type="scientific">Serinibacter salmoneus</name>
    <dbReference type="NCBI Taxonomy" id="556530"/>
    <lineage>
        <taxon>Bacteria</taxon>
        <taxon>Bacillati</taxon>
        <taxon>Actinomycetota</taxon>
        <taxon>Actinomycetes</taxon>
        <taxon>Micrococcales</taxon>
        <taxon>Beutenbergiaceae</taxon>
        <taxon>Serinibacter</taxon>
    </lineage>
</organism>
<keyword evidence="2" id="KW-1185">Reference proteome</keyword>
<accession>A0A2A9CZY9</accession>
<dbReference type="SUPFAM" id="SSF56059">
    <property type="entry name" value="Glutathione synthetase ATP-binding domain-like"/>
    <property type="match status" value="1"/>
</dbReference>
<evidence type="ECO:0008006" key="3">
    <source>
        <dbReference type="Google" id="ProtNLM"/>
    </source>
</evidence>
<dbReference type="PANTHER" id="PTHR39217">
    <property type="match status" value="1"/>
</dbReference>
<dbReference type="InterPro" id="IPR053191">
    <property type="entry name" value="DcsG_Biosynth_Enzyme"/>
</dbReference>
<sequence length="320" mass="35406">MVPVTNAGPRIALVTSSELAGGEPDDRALAVALAERGAQVDFAVWDDPSVDWHAYDLVMLRSVWDYSTRREEFLAWAATVPTLRNPANVVRWNSDKHYLAELAKAGLPVVETQWLEPDRTYDKRDLHNRFPAREDFVVKPAVSAGSADTGRYTATDADSRRLAIKHAHRLLSAGRSVMVQRYMPEIDTYGESGLVFLHGQYSHAVHKGGMLESEDTGDGEAYVKEVMEPWQPSQLEIDTAQRFVSEVRRLIPGRSMGSRPLLYVRVDLVVRGERPPLLMELEAVEPALYPALAPGALDRLASAVLREVAYGADANNDSGA</sequence>
<dbReference type="AlphaFoldDB" id="A0A2A9CZY9"/>
<evidence type="ECO:0000313" key="2">
    <source>
        <dbReference type="Proteomes" id="UP000224915"/>
    </source>
</evidence>
<evidence type="ECO:0000313" key="1">
    <source>
        <dbReference type="EMBL" id="PFG19984.1"/>
    </source>
</evidence>
<dbReference type="Proteomes" id="UP000224915">
    <property type="component" value="Unassembled WGS sequence"/>
</dbReference>
<comment type="caution">
    <text evidence="1">The sequence shown here is derived from an EMBL/GenBank/DDBJ whole genome shotgun (WGS) entry which is preliminary data.</text>
</comment>
<reference evidence="1 2" key="1">
    <citation type="submission" date="2017-10" db="EMBL/GenBank/DDBJ databases">
        <title>Sequencing the genomes of 1000 actinobacteria strains.</title>
        <authorList>
            <person name="Klenk H.-P."/>
        </authorList>
    </citation>
    <scope>NUCLEOTIDE SEQUENCE [LARGE SCALE GENOMIC DNA]</scope>
    <source>
        <strain evidence="1 2">DSM 21801</strain>
    </source>
</reference>
<dbReference type="EMBL" id="PDJD01000001">
    <property type="protein sequence ID" value="PFG19984.1"/>
    <property type="molecule type" value="Genomic_DNA"/>
</dbReference>
<gene>
    <name evidence="1" type="ORF">ATL40_1565</name>
</gene>
<dbReference type="PANTHER" id="PTHR39217:SF1">
    <property type="entry name" value="GLUTATHIONE SYNTHETASE"/>
    <property type="match status" value="1"/>
</dbReference>
<proteinExistence type="predicted"/>
<protein>
    <recommendedName>
        <fullName evidence="3">ATP-grasp domain-containing protein</fullName>
    </recommendedName>
</protein>
<name>A0A2A9CZY9_9MICO</name>